<protein>
    <submittedName>
        <fullName evidence="1">Uncharacterized protein</fullName>
    </submittedName>
</protein>
<proteinExistence type="predicted"/>
<gene>
    <name evidence="1" type="ORF">MNBD_ALPHA02-791</name>
</gene>
<evidence type="ECO:0000313" key="1">
    <source>
        <dbReference type="EMBL" id="VAV88905.1"/>
    </source>
</evidence>
<dbReference type="EMBL" id="UOED01000039">
    <property type="protein sequence ID" value="VAV88905.1"/>
    <property type="molecule type" value="Genomic_DNA"/>
</dbReference>
<sequence>MNIAQAMTDYEARLQKMIEDMAAQI</sequence>
<feature type="non-terminal residue" evidence="1">
    <location>
        <position position="25"/>
    </location>
</feature>
<reference evidence="1" key="1">
    <citation type="submission" date="2018-06" db="EMBL/GenBank/DDBJ databases">
        <authorList>
            <person name="Zhirakovskaya E."/>
        </authorList>
    </citation>
    <scope>NUCLEOTIDE SEQUENCE</scope>
</reference>
<dbReference type="AlphaFoldDB" id="A0A3B0S041"/>
<accession>A0A3B0S041</accession>
<organism evidence="1">
    <name type="scientific">hydrothermal vent metagenome</name>
    <dbReference type="NCBI Taxonomy" id="652676"/>
    <lineage>
        <taxon>unclassified sequences</taxon>
        <taxon>metagenomes</taxon>
        <taxon>ecological metagenomes</taxon>
    </lineage>
</organism>
<name>A0A3B0S041_9ZZZZ</name>